<dbReference type="EMBL" id="AP024169">
    <property type="protein sequence ID" value="BCN32597.1"/>
    <property type="molecule type" value="Genomic_DNA"/>
</dbReference>
<name>A0A7R7EQC8_9FIRM</name>
<proteinExistence type="predicted"/>
<accession>A0A7R7EQC8</accession>
<evidence type="ECO:0000313" key="1">
    <source>
        <dbReference type="EMBL" id="BCN32597.1"/>
    </source>
</evidence>
<dbReference type="AlphaFoldDB" id="A0A7R7EQC8"/>
<gene>
    <name evidence="1" type="ORF">bsdtb5_38920</name>
</gene>
<organism evidence="1 2">
    <name type="scientific">Anaeromicropila herbilytica</name>
    <dbReference type="NCBI Taxonomy" id="2785025"/>
    <lineage>
        <taxon>Bacteria</taxon>
        <taxon>Bacillati</taxon>
        <taxon>Bacillota</taxon>
        <taxon>Clostridia</taxon>
        <taxon>Lachnospirales</taxon>
        <taxon>Lachnospiraceae</taxon>
        <taxon>Anaeromicropila</taxon>
    </lineage>
</organism>
<dbReference type="KEGG" id="ahb:bsdtb5_38920"/>
<dbReference type="Proteomes" id="UP000595897">
    <property type="component" value="Chromosome"/>
</dbReference>
<protein>
    <submittedName>
        <fullName evidence="1">Uncharacterized protein</fullName>
    </submittedName>
</protein>
<reference evidence="1 2" key="1">
    <citation type="submission" date="2020-11" db="EMBL/GenBank/DDBJ databases">
        <title>Draft genome sequencing of a Lachnospiraceae strain isolated from anoxic soil subjected to BSD treatment.</title>
        <authorList>
            <person name="Uek A."/>
            <person name="Tonouchi A."/>
        </authorList>
    </citation>
    <scope>NUCLEOTIDE SEQUENCE [LARGE SCALE GENOMIC DNA]</scope>
    <source>
        <strain evidence="1 2">TB5</strain>
    </source>
</reference>
<sequence length="67" mass="7801">MIILLLLLEQYMLKKGMSQLAVFILLIIKTSKAYYVGFRGPFMPFSLLCFFLPEAEAIIPLKNKRFQ</sequence>
<keyword evidence="2" id="KW-1185">Reference proteome</keyword>
<evidence type="ECO:0000313" key="2">
    <source>
        <dbReference type="Proteomes" id="UP000595897"/>
    </source>
</evidence>